<protein>
    <recommendedName>
        <fullName evidence="2">UPF0235 protein FHU38_001634</fullName>
    </recommendedName>
</protein>
<dbReference type="SMART" id="SM01152">
    <property type="entry name" value="DUF167"/>
    <property type="match status" value="1"/>
</dbReference>
<dbReference type="HAMAP" id="MF_00634">
    <property type="entry name" value="UPF0235"/>
    <property type="match status" value="1"/>
</dbReference>
<keyword evidence="4" id="KW-1185">Reference proteome</keyword>
<dbReference type="NCBIfam" id="TIGR00251">
    <property type="entry name" value="DUF167 family protein"/>
    <property type="match status" value="1"/>
</dbReference>
<evidence type="ECO:0000256" key="2">
    <source>
        <dbReference type="HAMAP-Rule" id="MF_00634"/>
    </source>
</evidence>
<dbReference type="PANTHER" id="PTHR13420:SF7">
    <property type="entry name" value="UPF0235 PROTEIN C15ORF40"/>
    <property type="match status" value="1"/>
</dbReference>
<dbReference type="Pfam" id="PF02594">
    <property type="entry name" value="DUF167"/>
    <property type="match status" value="1"/>
</dbReference>
<reference evidence="3 4" key="1">
    <citation type="submission" date="2020-03" db="EMBL/GenBank/DDBJ databases">
        <title>Sequencing the genomes of 1000 actinobacteria strains.</title>
        <authorList>
            <person name="Klenk H.-P."/>
        </authorList>
    </citation>
    <scope>NUCLEOTIDE SEQUENCE [LARGE SCALE GENOMIC DNA]</scope>
    <source>
        <strain evidence="3 4">DSM 45685</strain>
    </source>
</reference>
<dbReference type="GO" id="GO:0005737">
    <property type="term" value="C:cytoplasm"/>
    <property type="evidence" value="ECO:0007669"/>
    <property type="project" value="TreeGrafter"/>
</dbReference>
<dbReference type="InterPro" id="IPR036591">
    <property type="entry name" value="YggU-like_sf"/>
</dbReference>
<evidence type="ECO:0000313" key="4">
    <source>
        <dbReference type="Proteomes" id="UP000545493"/>
    </source>
</evidence>
<evidence type="ECO:0000313" key="3">
    <source>
        <dbReference type="EMBL" id="NIJ11290.1"/>
    </source>
</evidence>
<proteinExistence type="inferred from homology"/>
<dbReference type="SUPFAM" id="SSF69786">
    <property type="entry name" value="YggU-like"/>
    <property type="match status" value="1"/>
</dbReference>
<dbReference type="EMBL" id="JAAOYM010000001">
    <property type="protein sequence ID" value="NIJ11290.1"/>
    <property type="molecule type" value="Genomic_DNA"/>
</dbReference>
<name>A0A7X5ZQH0_9PSEU</name>
<evidence type="ECO:0000256" key="1">
    <source>
        <dbReference type="ARBA" id="ARBA00010364"/>
    </source>
</evidence>
<dbReference type="Proteomes" id="UP000545493">
    <property type="component" value="Unassembled WGS sequence"/>
</dbReference>
<gene>
    <name evidence="3" type="ORF">FHU38_001634</name>
</gene>
<dbReference type="Gene3D" id="3.30.1200.10">
    <property type="entry name" value="YggU-like"/>
    <property type="match status" value="1"/>
</dbReference>
<comment type="similarity">
    <text evidence="1 2">Belongs to the UPF0235 family.</text>
</comment>
<dbReference type="PANTHER" id="PTHR13420">
    <property type="entry name" value="UPF0235 PROTEIN C15ORF40"/>
    <property type="match status" value="1"/>
</dbReference>
<sequence length="99" mass="10442">MDSLRFAVRVKPGAKRDAVGGVWDGALGEALVVSVRARAVDGAANDALCRVLAAVLAVRPRDVVVVKGQRSRDKVVEVRGAPEGSQARVDTLRHSIVDS</sequence>
<dbReference type="AlphaFoldDB" id="A0A7X5ZQH0"/>
<accession>A0A7X5ZQH0</accession>
<dbReference type="InterPro" id="IPR003746">
    <property type="entry name" value="DUF167"/>
</dbReference>
<organism evidence="3 4">
    <name type="scientific">Saccharomonospora amisosensis</name>
    <dbReference type="NCBI Taxonomy" id="1128677"/>
    <lineage>
        <taxon>Bacteria</taxon>
        <taxon>Bacillati</taxon>
        <taxon>Actinomycetota</taxon>
        <taxon>Actinomycetes</taxon>
        <taxon>Pseudonocardiales</taxon>
        <taxon>Pseudonocardiaceae</taxon>
        <taxon>Saccharomonospora</taxon>
    </lineage>
</organism>
<comment type="caution">
    <text evidence="3">The sequence shown here is derived from an EMBL/GenBank/DDBJ whole genome shotgun (WGS) entry which is preliminary data.</text>
</comment>